<keyword evidence="3" id="KW-1185">Reference proteome</keyword>
<dbReference type="GeneID" id="87889859"/>
<dbReference type="AlphaFoldDB" id="A0AAJ0LZ42"/>
<proteinExistence type="predicted"/>
<accession>A0AAJ0LZ42</accession>
<sequence length="323" mass="36071">MASLSTEAPSTMDSLPRKVPPTMDSFPREVKLMILRQLDGLINPDSIRLIPYQQVFCSHTRTRHCFPNSRRPTTASFHFLIPAMDRPSSIVTAKMDGPTSTPASVTSAFERLESIELCSYPLDDELDHEIWCCGPLTAFANLIPEELDPLLSAPPYSQHAARNSLVLEWLAPSAPRAYTPGAPTPVYCAILTFDDIPDTKRLVRDFSLLLSADLDLSTVKYCDPVDERALARDVNASGKSLDADIAEDRRLVEKEEIPRRPGRCTRLRRQPQPPAPNRALMDVAPLPSRPARRRVHHLLLPRVAPRIRKVAYEGEAARRAGQV</sequence>
<protein>
    <submittedName>
        <fullName evidence="2">Uncharacterized protein</fullName>
    </submittedName>
</protein>
<dbReference type="EMBL" id="JAUDZG010000006">
    <property type="protein sequence ID" value="KAK3302975.1"/>
    <property type="molecule type" value="Genomic_DNA"/>
</dbReference>
<dbReference type="Proteomes" id="UP001273166">
    <property type="component" value="Unassembled WGS sequence"/>
</dbReference>
<reference evidence="2" key="1">
    <citation type="journal article" date="2023" name="Mol. Phylogenet. Evol.">
        <title>Genome-scale phylogeny and comparative genomics of the fungal order Sordariales.</title>
        <authorList>
            <person name="Hensen N."/>
            <person name="Bonometti L."/>
            <person name="Westerberg I."/>
            <person name="Brannstrom I.O."/>
            <person name="Guillou S."/>
            <person name="Cros-Aarteil S."/>
            <person name="Calhoun S."/>
            <person name="Haridas S."/>
            <person name="Kuo A."/>
            <person name="Mondo S."/>
            <person name="Pangilinan J."/>
            <person name="Riley R."/>
            <person name="LaButti K."/>
            <person name="Andreopoulos B."/>
            <person name="Lipzen A."/>
            <person name="Chen C."/>
            <person name="Yan M."/>
            <person name="Daum C."/>
            <person name="Ng V."/>
            <person name="Clum A."/>
            <person name="Steindorff A."/>
            <person name="Ohm R.A."/>
            <person name="Martin F."/>
            <person name="Silar P."/>
            <person name="Natvig D.O."/>
            <person name="Lalanne C."/>
            <person name="Gautier V."/>
            <person name="Ament-Velasquez S.L."/>
            <person name="Kruys A."/>
            <person name="Hutchinson M.I."/>
            <person name="Powell A.J."/>
            <person name="Barry K."/>
            <person name="Miller A.N."/>
            <person name="Grigoriev I.V."/>
            <person name="Debuchy R."/>
            <person name="Gladieux P."/>
            <person name="Hiltunen Thoren M."/>
            <person name="Johannesson H."/>
        </authorList>
    </citation>
    <scope>NUCLEOTIDE SEQUENCE</scope>
    <source>
        <strain evidence="2">CBS 333.67</strain>
    </source>
</reference>
<reference evidence="2" key="2">
    <citation type="submission" date="2023-06" db="EMBL/GenBank/DDBJ databases">
        <authorList>
            <consortium name="Lawrence Berkeley National Laboratory"/>
            <person name="Mondo S.J."/>
            <person name="Hensen N."/>
            <person name="Bonometti L."/>
            <person name="Westerberg I."/>
            <person name="Brannstrom I.O."/>
            <person name="Guillou S."/>
            <person name="Cros-Aarteil S."/>
            <person name="Calhoun S."/>
            <person name="Haridas S."/>
            <person name="Kuo A."/>
            <person name="Pangilinan J."/>
            <person name="Riley R."/>
            <person name="Labutti K."/>
            <person name="Andreopoulos B."/>
            <person name="Lipzen A."/>
            <person name="Chen C."/>
            <person name="Yanf M."/>
            <person name="Daum C."/>
            <person name="Ng V."/>
            <person name="Clum A."/>
            <person name="Steindorff A."/>
            <person name="Ohm R."/>
            <person name="Martin F."/>
            <person name="Silar P."/>
            <person name="Natvig D."/>
            <person name="Lalanne C."/>
            <person name="Gautier V."/>
            <person name="Ament-Velasquez S.L."/>
            <person name="Kruys A."/>
            <person name="Hutchinson M.I."/>
            <person name="Powell A.J."/>
            <person name="Barry K."/>
            <person name="Miller A.N."/>
            <person name="Grigoriev I.V."/>
            <person name="Debuchy R."/>
            <person name="Gladieux P."/>
            <person name="Thoren M.H."/>
            <person name="Johannesson H."/>
        </authorList>
    </citation>
    <scope>NUCLEOTIDE SEQUENCE</scope>
    <source>
        <strain evidence="2">CBS 333.67</strain>
    </source>
</reference>
<dbReference type="RefSeq" id="XP_062718755.1">
    <property type="nucleotide sequence ID" value="XM_062871030.1"/>
</dbReference>
<name>A0AAJ0LZ42_9PEZI</name>
<gene>
    <name evidence="2" type="ORF">B0T15DRAFT_576414</name>
</gene>
<feature type="region of interest" description="Disordered" evidence="1">
    <location>
        <begin position="1"/>
        <end position="22"/>
    </location>
</feature>
<evidence type="ECO:0000313" key="3">
    <source>
        <dbReference type="Proteomes" id="UP001273166"/>
    </source>
</evidence>
<feature type="region of interest" description="Disordered" evidence="1">
    <location>
        <begin position="257"/>
        <end position="282"/>
    </location>
</feature>
<evidence type="ECO:0000313" key="2">
    <source>
        <dbReference type="EMBL" id="KAK3302975.1"/>
    </source>
</evidence>
<feature type="compositionally biased region" description="Polar residues" evidence="1">
    <location>
        <begin position="1"/>
        <end position="13"/>
    </location>
</feature>
<comment type="caution">
    <text evidence="2">The sequence shown here is derived from an EMBL/GenBank/DDBJ whole genome shotgun (WGS) entry which is preliminary data.</text>
</comment>
<organism evidence="2 3">
    <name type="scientific">Chaetomium strumarium</name>
    <dbReference type="NCBI Taxonomy" id="1170767"/>
    <lineage>
        <taxon>Eukaryota</taxon>
        <taxon>Fungi</taxon>
        <taxon>Dikarya</taxon>
        <taxon>Ascomycota</taxon>
        <taxon>Pezizomycotina</taxon>
        <taxon>Sordariomycetes</taxon>
        <taxon>Sordariomycetidae</taxon>
        <taxon>Sordariales</taxon>
        <taxon>Chaetomiaceae</taxon>
        <taxon>Chaetomium</taxon>
    </lineage>
</organism>
<feature type="compositionally biased region" description="Basic residues" evidence="1">
    <location>
        <begin position="260"/>
        <end position="269"/>
    </location>
</feature>
<evidence type="ECO:0000256" key="1">
    <source>
        <dbReference type="SAM" id="MobiDB-lite"/>
    </source>
</evidence>